<dbReference type="AlphaFoldDB" id="A0A835ZFS2"/>
<organism evidence="1 2">
    <name type="scientific">Tribonema minus</name>
    <dbReference type="NCBI Taxonomy" id="303371"/>
    <lineage>
        <taxon>Eukaryota</taxon>
        <taxon>Sar</taxon>
        <taxon>Stramenopiles</taxon>
        <taxon>Ochrophyta</taxon>
        <taxon>PX clade</taxon>
        <taxon>Xanthophyceae</taxon>
        <taxon>Tribonematales</taxon>
        <taxon>Tribonemataceae</taxon>
        <taxon>Tribonema</taxon>
    </lineage>
</organism>
<evidence type="ECO:0000313" key="2">
    <source>
        <dbReference type="Proteomes" id="UP000664859"/>
    </source>
</evidence>
<dbReference type="EMBL" id="JAFCMP010000076">
    <property type="protein sequence ID" value="KAG5188148.1"/>
    <property type="molecule type" value="Genomic_DNA"/>
</dbReference>
<reference evidence="1" key="1">
    <citation type="submission" date="2021-02" db="EMBL/GenBank/DDBJ databases">
        <title>First Annotated Genome of the Yellow-green Alga Tribonema minus.</title>
        <authorList>
            <person name="Mahan K.M."/>
        </authorList>
    </citation>
    <scope>NUCLEOTIDE SEQUENCE</scope>
    <source>
        <strain evidence="1">UTEX B ZZ1240</strain>
    </source>
</reference>
<comment type="caution">
    <text evidence="1">The sequence shown here is derived from an EMBL/GenBank/DDBJ whole genome shotgun (WGS) entry which is preliminary data.</text>
</comment>
<sequence>MLQSMSIAITQMCVNLYCDTLTISGLSVTLPSGNYSATSLTAALAAAYPTRSVSFNVITSRITFASATTMVISGSMCSILGIDEGSSGLQISSKYNIDLSATHCINVFTSLANASLDASANRRRGLLASVQVNVGPLCALHYIDPVGAQGGLIDARSVAEFRFNLFDDRGMPLLASCAFNAMIKFIQIATGVRDLKIERPGSLAAPMI</sequence>
<accession>A0A835ZFS2</accession>
<keyword evidence="2" id="KW-1185">Reference proteome</keyword>
<name>A0A835ZFS2_9STRA</name>
<proteinExistence type="predicted"/>
<dbReference type="Proteomes" id="UP000664859">
    <property type="component" value="Unassembled WGS sequence"/>
</dbReference>
<evidence type="ECO:0000313" key="1">
    <source>
        <dbReference type="EMBL" id="KAG5188148.1"/>
    </source>
</evidence>
<gene>
    <name evidence="1" type="ORF">JKP88DRAFT_253685</name>
</gene>
<protein>
    <submittedName>
        <fullName evidence="1">Uncharacterized protein</fullName>
    </submittedName>
</protein>